<protein>
    <submittedName>
        <fullName evidence="1">CLUMA_CG014145, isoform A</fullName>
    </submittedName>
</protein>
<name>A0A1J1IP93_9DIPT</name>
<proteinExistence type="predicted"/>
<evidence type="ECO:0000313" key="1">
    <source>
        <dbReference type="EMBL" id="CRL00894.1"/>
    </source>
</evidence>
<keyword evidence="2" id="KW-1185">Reference proteome</keyword>
<reference evidence="1 2" key="1">
    <citation type="submission" date="2015-04" db="EMBL/GenBank/DDBJ databases">
        <authorList>
            <person name="Syromyatnikov M.Y."/>
            <person name="Popov V.N."/>
        </authorList>
    </citation>
    <scope>NUCLEOTIDE SEQUENCE [LARGE SCALE GENOMIC DNA]</scope>
</reference>
<evidence type="ECO:0000313" key="2">
    <source>
        <dbReference type="Proteomes" id="UP000183832"/>
    </source>
</evidence>
<accession>A0A1J1IP93</accession>
<dbReference type="AlphaFoldDB" id="A0A1J1IP93"/>
<dbReference type="Proteomes" id="UP000183832">
    <property type="component" value="Unassembled WGS sequence"/>
</dbReference>
<gene>
    <name evidence="1" type="ORF">CLUMA_CG014145</name>
</gene>
<organism evidence="1 2">
    <name type="scientific">Clunio marinus</name>
    <dbReference type="NCBI Taxonomy" id="568069"/>
    <lineage>
        <taxon>Eukaryota</taxon>
        <taxon>Metazoa</taxon>
        <taxon>Ecdysozoa</taxon>
        <taxon>Arthropoda</taxon>
        <taxon>Hexapoda</taxon>
        <taxon>Insecta</taxon>
        <taxon>Pterygota</taxon>
        <taxon>Neoptera</taxon>
        <taxon>Endopterygota</taxon>
        <taxon>Diptera</taxon>
        <taxon>Nematocera</taxon>
        <taxon>Chironomoidea</taxon>
        <taxon>Chironomidae</taxon>
        <taxon>Clunio</taxon>
    </lineage>
</organism>
<dbReference type="EMBL" id="CVRI01000054">
    <property type="protein sequence ID" value="CRL00894.1"/>
    <property type="molecule type" value="Genomic_DNA"/>
</dbReference>
<sequence length="67" mass="8027">MKQISVFRCATNVDERVPQIRALTINSDLYKNYSSTLRQHQELIWKRKKLGKAIYFQIDLTFSFTSW</sequence>